<keyword evidence="3" id="KW-1185">Reference proteome</keyword>
<comment type="caution">
    <text evidence="2">The sequence shown here is derived from an EMBL/GenBank/DDBJ whole genome shotgun (WGS) entry which is preliminary data.</text>
</comment>
<gene>
    <name evidence="2" type="ORF">AVEN_205958_1</name>
    <name evidence="1" type="ORF">AVEN_46722_1</name>
</gene>
<reference evidence="2 3" key="1">
    <citation type="journal article" date="2019" name="Sci. Rep.">
        <title>Orb-weaving spider Araneus ventricosus genome elucidates the spidroin gene catalogue.</title>
        <authorList>
            <person name="Kono N."/>
            <person name="Nakamura H."/>
            <person name="Ohtoshi R."/>
            <person name="Moran D.A.P."/>
            <person name="Shinohara A."/>
            <person name="Yoshida Y."/>
            <person name="Fujiwara M."/>
            <person name="Mori M."/>
            <person name="Tomita M."/>
            <person name="Arakawa K."/>
        </authorList>
    </citation>
    <scope>NUCLEOTIDE SEQUENCE [LARGE SCALE GENOMIC DNA]</scope>
</reference>
<dbReference type="EMBL" id="BGPR01111460">
    <property type="protein sequence ID" value="GBM92104.1"/>
    <property type="molecule type" value="Genomic_DNA"/>
</dbReference>
<sequence>MEEHRHEMESSIFYTIWNKTCDL</sequence>
<evidence type="ECO:0000313" key="1">
    <source>
        <dbReference type="EMBL" id="GBM92104.1"/>
    </source>
</evidence>
<dbReference type="Proteomes" id="UP000499080">
    <property type="component" value="Unassembled WGS sequence"/>
</dbReference>
<organism evidence="2 3">
    <name type="scientific">Araneus ventricosus</name>
    <name type="common">Orbweaver spider</name>
    <name type="synonym">Epeira ventricosa</name>
    <dbReference type="NCBI Taxonomy" id="182803"/>
    <lineage>
        <taxon>Eukaryota</taxon>
        <taxon>Metazoa</taxon>
        <taxon>Ecdysozoa</taxon>
        <taxon>Arthropoda</taxon>
        <taxon>Chelicerata</taxon>
        <taxon>Arachnida</taxon>
        <taxon>Araneae</taxon>
        <taxon>Araneomorphae</taxon>
        <taxon>Entelegynae</taxon>
        <taxon>Araneoidea</taxon>
        <taxon>Araneidae</taxon>
        <taxon>Araneus</taxon>
    </lineage>
</organism>
<evidence type="ECO:0000313" key="2">
    <source>
        <dbReference type="EMBL" id="GBM92154.1"/>
    </source>
</evidence>
<dbReference type="EMBL" id="BGPR01111476">
    <property type="protein sequence ID" value="GBM92154.1"/>
    <property type="molecule type" value="Genomic_DNA"/>
</dbReference>
<protein>
    <submittedName>
        <fullName evidence="2">Uncharacterized protein</fullName>
    </submittedName>
</protein>
<accession>A0A4Y2JQB9</accession>
<proteinExistence type="predicted"/>
<evidence type="ECO:0000313" key="3">
    <source>
        <dbReference type="Proteomes" id="UP000499080"/>
    </source>
</evidence>
<name>A0A4Y2JQB9_ARAVE</name>
<dbReference type="AlphaFoldDB" id="A0A4Y2JQB9"/>
<feature type="non-terminal residue" evidence="2">
    <location>
        <position position="23"/>
    </location>
</feature>